<dbReference type="KEGG" id="amin:AUMI_11810"/>
<dbReference type="PANTHER" id="PTHR48090:SF7">
    <property type="entry name" value="RFBJ PROTEIN"/>
    <property type="match status" value="1"/>
</dbReference>
<protein>
    <submittedName>
        <fullName evidence="3">CoA-transferase family protein</fullName>
    </submittedName>
</protein>
<dbReference type="InterPro" id="IPR001173">
    <property type="entry name" value="Glyco_trans_2-like"/>
</dbReference>
<dbReference type="InterPro" id="IPR050256">
    <property type="entry name" value="Glycosyltransferase_2"/>
</dbReference>
<dbReference type="Gene3D" id="3.90.550.10">
    <property type="entry name" value="Spore Coat Polysaccharide Biosynthesis Protein SpsA, Chain A"/>
    <property type="match status" value="1"/>
</dbReference>
<dbReference type="RefSeq" id="WP_096380306.1">
    <property type="nucleotide sequence ID" value="NZ_AP017457.1"/>
</dbReference>
<feature type="domain" description="Glycosyltransferase 2-like" evidence="2">
    <location>
        <begin position="13"/>
        <end position="168"/>
    </location>
</feature>
<evidence type="ECO:0000313" key="3">
    <source>
        <dbReference type="EMBL" id="BAU98723.1"/>
    </source>
</evidence>
<comment type="similarity">
    <text evidence="1">Belongs to the glycosyltransferase 2 family.</text>
</comment>
<dbReference type="InterPro" id="IPR029044">
    <property type="entry name" value="Nucleotide-diphossugar_trans"/>
</dbReference>
<dbReference type="OrthoDB" id="9810303at2"/>
<keyword evidence="3" id="KW-0808">Transferase</keyword>
<dbReference type="GO" id="GO:0016740">
    <property type="term" value="F:transferase activity"/>
    <property type="evidence" value="ECO:0007669"/>
    <property type="project" value="UniProtKB-KW"/>
</dbReference>
<dbReference type="EMBL" id="AP017457">
    <property type="protein sequence ID" value="BAU98723.1"/>
    <property type="molecule type" value="Genomic_DNA"/>
</dbReference>
<dbReference type="Proteomes" id="UP000243847">
    <property type="component" value="Chromosome sequence1"/>
</dbReference>
<reference evidence="3 4" key="1">
    <citation type="journal article" date="2016" name="Genome Announc.">
        <title>Complete Genome Sequence of Aurantimicrobium minutum Type Strain KNCT, a Planktonic Ultramicrobacterium Isolated from River Water.</title>
        <authorList>
            <person name="Nakai R."/>
            <person name="Fujisawa T."/>
            <person name="Nakamura Y."/>
            <person name="Nishide H."/>
            <person name="Uchiyama I."/>
            <person name="Baba T."/>
            <person name="Toyoda A."/>
            <person name="Fujiyama A."/>
            <person name="Naganuma T."/>
            <person name="Niki H."/>
        </authorList>
    </citation>
    <scope>NUCLEOTIDE SEQUENCE [LARGE SCALE GENOMIC DNA]</scope>
    <source>
        <strain evidence="3 4">KNC</strain>
    </source>
</reference>
<evidence type="ECO:0000256" key="1">
    <source>
        <dbReference type="ARBA" id="ARBA00006739"/>
    </source>
</evidence>
<name>A0A173LV40_9MICO</name>
<accession>A0A173LV40</accession>
<sequence length="228" mass="25214">MDTLNAVDTSSWIVIPLYNEETVIGEVVKELRAQFKYVVCIDDGSADNSATIAEEAGAIVIKHPINLGQGAALQTGIEYALQNKECEYIVTFDADGQHQLIDAQNMLSLAREKKLGMVFGSRFLDSRTKPGFAKKIILKTAVWVSNLMSPIKLTDAHNGLRVLSRQAAENLDLKQDRMAHASEIVVQLGKTQLPWAEYPVEVLYTEYSKSKGQPIINAVNILVELIVK</sequence>
<organism evidence="3 4">
    <name type="scientific">Aurantimicrobium minutum</name>
    <dbReference type="NCBI Taxonomy" id="708131"/>
    <lineage>
        <taxon>Bacteria</taxon>
        <taxon>Bacillati</taxon>
        <taxon>Actinomycetota</taxon>
        <taxon>Actinomycetes</taxon>
        <taxon>Micrococcales</taxon>
        <taxon>Microbacteriaceae</taxon>
        <taxon>Aurantimicrobium</taxon>
    </lineage>
</organism>
<dbReference type="CDD" id="cd04179">
    <property type="entry name" value="DPM_DPG-synthase_like"/>
    <property type="match status" value="1"/>
</dbReference>
<evidence type="ECO:0000259" key="2">
    <source>
        <dbReference type="Pfam" id="PF00535"/>
    </source>
</evidence>
<dbReference type="AlphaFoldDB" id="A0A173LV40"/>
<dbReference type="Pfam" id="PF00535">
    <property type="entry name" value="Glycos_transf_2"/>
    <property type="match status" value="1"/>
</dbReference>
<gene>
    <name evidence="3" type="ORF">AUMI_11810</name>
</gene>
<dbReference type="SUPFAM" id="SSF53448">
    <property type="entry name" value="Nucleotide-diphospho-sugar transferases"/>
    <property type="match status" value="1"/>
</dbReference>
<dbReference type="GeneID" id="80451365"/>
<proteinExistence type="inferred from homology"/>
<evidence type="ECO:0000313" key="4">
    <source>
        <dbReference type="Proteomes" id="UP000243847"/>
    </source>
</evidence>
<dbReference type="PANTHER" id="PTHR48090">
    <property type="entry name" value="UNDECAPRENYL-PHOSPHATE 4-DEOXY-4-FORMAMIDO-L-ARABINOSE TRANSFERASE-RELATED"/>
    <property type="match status" value="1"/>
</dbReference>